<dbReference type="Pfam" id="PF04221">
    <property type="entry name" value="RelB"/>
    <property type="match status" value="1"/>
</dbReference>
<dbReference type="OrthoDB" id="9799097at2"/>
<sequence length="94" mass="10309">MVKTDLKPATVSVRINPDVKKRAIEKLAKSGLSLSDYTRIAITSVANDGLPKYFGIPNSEVLGAVNEMIDDATGKTHMPETHSLKELKERLNDD</sequence>
<dbReference type="InterPro" id="IPR013321">
    <property type="entry name" value="Arc_rbn_hlx_hlx"/>
</dbReference>
<dbReference type="RefSeq" id="WP_054747424.1">
    <property type="nucleotide sequence ID" value="NZ_BKAM01000006.1"/>
</dbReference>
<accession>A0A512PL79</accession>
<protein>
    <recommendedName>
        <fullName evidence="4">Damage-inducible protein J</fullName>
    </recommendedName>
</protein>
<dbReference type="GO" id="GO:0006355">
    <property type="term" value="P:regulation of DNA-templated transcription"/>
    <property type="evidence" value="ECO:0007669"/>
    <property type="project" value="InterPro"/>
</dbReference>
<dbReference type="Gene3D" id="1.10.1220.10">
    <property type="entry name" value="Met repressor-like"/>
    <property type="match status" value="1"/>
</dbReference>
<reference evidence="2 3" key="1">
    <citation type="submission" date="2019-07" db="EMBL/GenBank/DDBJ databases">
        <title>Whole genome shotgun sequence of Lactobacillus rapi NBRC 109618.</title>
        <authorList>
            <person name="Hosoyama A."/>
            <person name="Uohara A."/>
            <person name="Ohji S."/>
            <person name="Ichikawa N."/>
        </authorList>
    </citation>
    <scope>NUCLEOTIDE SEQUENCE [LARGE SCALE GENOMIC DNA]</scope>
    <source>
        <strain evidence="2 3">NBRC 109618</strain>
    </source>
</reference>
<evidence type="ECO:0008006" key="4">
    <source>
        <dbReference type="Google" id="ProtNLM"/>
    </source>
</evidence>
<evidence type="ECO:0000313" key="3">
    <source>
        <dbReference type="Proteomes" id="UP000321569"/>
    </source>
</evidence>
<dbReference type="InterPro" id="IPR007337">
    <property type="entry name" value="RelB/DinJ"/>
</dbReference>
<proteinExistence type="predicted"/>
<comment type="caution">
    <text evidence="2">The sequence shown here is derived from an EMBL/GenBank/DDBJ whole genome shotgun (WGS) entry which is preliminary data.</text>
</comment>
<feature type="region of interest" description="Disordered" evidence="1">
    <location>
        <begin position="74"/>
        <end position="94"/>
    </location>
</feature>
<gene>
    <name evidence="2" type="ORF">LRA02_08200</name>
</gene>
<evidence type="ECO:0000256" key="1">
    <source>
        <dbReference type="SAM" id="MobiDB-lite"/>
    </source>
</evidence>
<dbReference type="STRING" id="1423795.FD12_GL000042"/>
<name>A0A512PL79_9LACO</name>
<dbReference type="AlphaFoldDB" id="A0A512PL79"/>
<dbReference type="Proteomes" id="UP000321569">
    <property type="component" value="Unassembled WGS sequence"/>
</dbReference>
<evidence type="ECO:0000313" key="2">
    <source>
        <dbReference type="EMBL" id="GEP71952.1"/>
    </source>
</evidence>
<organism evidence="2 3">
    <name type="scientific">Lentilactobacillus rapi</name>
    <dbReference type="NCBI Taxonomy" id="481723"/>
    <lineage>
        <taxon>Bacteria</taxon>
        <taxon>Bacillati</taxon>
        <taxon>Bacillota</taxon>
        <taxon>Bacilli</taxon>
        <taxon>Lactobacillales</taxon>
        <taxon>Lactobacillaceae</taxon>
        <taxon>Lentilactobacillus</taxon>
    </lineage>
</organism>
<dbReference type="EMBL" id="BKAM01000006">
    <property type="protein sequence ID" value="GEP71952.1"/>
    <property type="molecule type" value="Genomic_DNA"/>
</dbReference>